<evidence type="ECO:0000256" key="3">
    <source>
        <dbReference type="ARBA" id="ARBA00022676"/>
    </source>
</evidence>
<evidence type="ECO:0000256" key="5">
    <source>
        <dbReference type="ARBA" id="ARBA00047606"/>
    </source>
</evidence>
<evidence type="ECO:0000256" key="7">
    <source>
        <dbReference type="RuleBase" id="RU362057"/>
    </source>
</evidence>
<dbReference type="EMBL" id="CAMGYJ010000005">
    <property type="protein sequence ID" value="CAI0413354.1"/>
    <property type="molecule type" value="Genomic_DNA"/>
</dbReference>
<keyword evidence="10" id="KW-1185">Reference proteome</keyword>
<reference evidence="9" key="1">
    <citation type="submission" date="2022-08" db="EMBL/GenBank/DDBJ databases">
        <authorList>
            <person name="Gutierrez-Valencia J."/>
        </authorList>
    </citation>
    <scope>NUCLEOTIDE SEQUENCE</scope>
</reference>
<dbReference type="PANTHER" id="PTHR48047:SF131">
    <property type="entry name" value="GLYCOSYLTRANSFERASE"/>
    <property type="match status" value="1"/>
</dbReference>
<dbReference type="Gene3D" id="3.40.50.2000">
    <property type="entry name" value="Glycogen Phosphorylase B"/>
    <property type="match status" value="2"/>
</dbReference>
<comment type="similarity">
    <text evidence="2 6">Belongs to the UDP-glycosyltransferase family.</text>
</comment>
<dbReference type="InterPro" id="IPR035595">
    <property type="entry name" value="UDP_glycos_trans_CS"/>
</dbReference>
<dbReference type="GO" id="GO:0047213">
    <property type="term" value="F:anthocyanidin 3-O-glucosyltransferase activity"/>
    <property type="evidence" value="ECO:0007669"/>
    <property type="project" value="UniProtKB-EC"/>
</dbReference>
<comment type="caution">
    <text evidence="9">The sequence shown here is derived from an EMBL/GenBank/DDBJ whole genome shotgun (WGS) entry which is preliminary data.</text>
</comment>
<evidence type="ECO:0000313" key="10">
    <source>
        <dbReference type="Proteomes" id="UP001154282"/>
    </source>
</evidence>
<organism evidence="9 10">
    <name type="scientific">Linum tenue</name>
    <dbReference type="NCBI Taxonomy" id="586396"/>
    <lineage>
        <taxon>Eukaryota</taxon>
        <taxon>Viridiplantae</taxon>
        <taxon>Streptophyta</taxon>
        <taxon>Embryophyta</taxon>
        <taxon>Tracheophyta</taxon>
        <taxon>Spermatophyta</taxon>
        <taxon>Magnoliopsida</taxon>
        <taxon>eudicotyledons</taxon>
        <taxon>Gunneridae</taxon>
        <taxon>Pentapetalae</taxon>
        <taxon>rosids</taxon>
        <taxon>fabids</taxon>
        <taxon>Malpighiales</taxon>
        <taxon>Linaceae</taxon>
        <taxon>Linum</taxon>
    </lineage>
</organism>
<comment type="pathway">
    <text evidence="1">Pigment biosynthesis; anthocyanin biosynthesis.</text>
</comment>
<name>A0AAV0JXH7_9ROSI</name>
<evidence type="ECO:0000256" key="8">
    <source>
        <dbReference type="SAM" id="MobiDB-lite"/>
    </source>
</evidence>
<keyword evidence="3 6" id="KW-0328">Glycosyltransferase</keyword>
<evidence type="ECO:0000256" key="2">
    <source>
        <dbReference type="ARBA" id="ARBA00009995"/>
    </source>
</evidence>
<dbReference type="PROSITE" id="PS00375">
    <property type="entry name" value="UDPGT"/>
    <property type="match status" value="1"/>
</dbReference>
<evidence type="ECO:0000313" key="9">
    <source>
        <dbReference type="EMBL" id="CAI0413354.1"/>
    </source>
</evidence>
<protein>
    <recommendedName>
        <fullName evidence="7">Glycosyltransferase</fullName>
        <ecNumber evidence="7">2.4.1.-</ecNumber>
    </recommendedName>
</protein>
<dbReference type="EC" id="2.4.1.-" evidence="7"/>
<accession>A0AAV0JXH7</accession>
<dbReference type="PANTHER" id="PTHR48047">
    <property type="entry name" value="GLYCOSYLTRANSFERASE"/>
    <property type="match status" value="1"/>
</dbReference>
<dbReference type="CDD" id="cd03784">
    <property type="entry name" value="GT1_Gtf-like"/>
    <property type="match status" value="1"/>
</dbReference>
<proteinExistence type="inferred from homology"/>
<dbReference type="AlphaFoldDB" id="A0AAV0JXH7"/>
<dbReference type="Pfam" id="PF00201">
    <property type="entry name" value="UDPGT"/>
    <property type="match status" value="1"/>
</dbReference>
<comment type="catalytic activity">
    <reaction evidence="5">
        <text>an anthocyanidin + UDP-alpha-D-glucose + H(+) = an anthocyanidin 3-O-beta-D-glucoside + UDP</text>
        <dbReference type="Rhea" id="RHEA:20093"/>
        <dbReference type="ChEBI" id="CHEBI:15378"/>
        <dbReference type="ChEBI" id="CHEBI:16307"/>
        <dbReference type="ChEBI" id="CHEBI:58223"/>
        <dbReference type="ChEBI" id="CHEBI:58885"/>
        <dbReference type="ChEBI" id="CHEBI:143576"/>
        <dbReference type="EC" id="2.4.1.115"/>
    </reaction>
</comment>
<feature type="compositionally biased region" description="Pro residues" evidence="8">
    <location>
        <begin position="195"/>
        <end position="208"/>
    </location>
</feature>
<evidence type="ECO:0000256" key="6">
    <source>
        <dbReference type="RuleBase" id="RU003718"/>
    </source>
</evidence>
<feature type="region of interest" description="Disordered" evidence="8">
    <location>
        <begin position="168"/>
        <end position="233"/>
    </location>
</feature>
<dbReference type="SUPFAM" id="SSF53756">
    <property type="entry name" value="UDP-Glycosyltransferase/glycogen phosphorylase"/>
    <property type="match status" value="1"/>
</dbReference>
<gene>
    <name evidence="9" type="ORF">LITE_LOCUS15903</name>
</gene>
<keyword evidence="4 6" id="KW-0808">Transferase</keyword>
<dbReference type="FunFam" id="3.40.50.2000:FF:000060">
    <property type="entry name" value="Glycosyltransferase"/>
    <property type="match status" value="1"/>
</dbReference>
<sequence>MTTTPAAIGEIWVISFHGQGHLLPTFELCQQFLSRKLRTTLFVSSRVSSSVPPPLSADQLFHVVETPQLPPPPPPSPDTGDHFHHRIQLERVQMAECLQKLLAIRGAKPLCAVVDHLRSWIGSILHELDIPAIGFFTSGACSAAMEHAMWKAGSADLGEIGNESRLLPGLPDHMAVTGSDLKRRPFGHSGRRHPSPPPQPIGPPPPSPESELPKPHMGRRRKGPPAPGDQPHWFQEMDGFAQYLYNTCHELEAPFIEYLNEAFGKPVRAVGPLLPDKYWKSTRMGSTFRDQEVRVKRETNVKEEEVIEWLDCKPAGSVLYVSFGSEVGPTIEEYSELAEALEASNRPFIWTIQLGSGPFGSKFNSDENPEQGFYPHGLQERVGKKRGLIIHGWAPQLLILSHPSTAAFLSHCGWNSTVEAIGCGIPILAWPIRGDQYHNAKLVVKHWAAGEFVTDDFSKSVNKNDIARGIEDIMGQEEVKKNARAISVKLENGFPVTSTDALNAFRDSILRAANS</sequence>
<feature type="compositionally biased region" description="Basic residues" evidence="8">
    <location>
        <begin position="184"/>
        <end position="194"/>
    </location>
</feature>
<dbReference type="InterPro" id="IPR002213">
    <property type="entry name" value="UDP_glucos_trans"/>
</dbReference>
<evidence type="ECO:0000256" key="4">
    <source>
        <dbReference type="ARBA" id="ARBA00022679"/>
    </source>
</evidence>
<evidence type="ECO:0000256" key="1">
    <source>
        <dbReference type="ARBA" id="ARBA00004935"/>
    </source>
</evidence>
<dbReference type="Proteomes" id="UP001154282">
    <property type="component" value="Unassembled WGS sequence"/>
</dbReference>